<evidence type="ECO:0000313" key="3">
    <source>
        <dbReference type="Proteomes" id="UP000326759"/>
    </source>
</evidence>
<evidence type="ECO:0000313" key="2">
    <source>
        <dbReference type="EMBL" id="KAB7506221.1"/>
    </source>
</evidence>
<feature type="compositionally biased region" description="Low complexity" evidence="1">
    <location>
        <begin position="183"/>
        <end position="194"/>
    </location>
</feature>
<comment type="caution">
    <text evidence="2">The sequence shown here is derived from an EMBL/GenBank/DDBJ whole genome shotgun (WGS) entry which is preliminary data.</text>
</comment>
<protein>
    <submittedName>
        <fullName evidence="2">Uncharacterized protein</fullName>
    </submittedName>
</protein>
<feature type="compositionally biased region" description="Basic and acidic residues" evidence="1">
    <location>
        <begin position="331"/>
        <end position="346"/>
    </location>
</feature>
<feature type="region of interest" description="Disordered" evidence="1">
    <location>
        <begin position="147"/>
        <end position="198"/>
    </location>
</feature>
<dbReference type="AlphaFoldDB" id="A0A5N5TIA4"/>
<reference evidence="2 3" key="1">
    <citation type="journal article" date="2019" name="PLoS Biol.">
        <title>Sex chromosomes control vertical transmission of feminizing Wolbachia symbionts in an isopod.</title>
        <authorList>
            <person name="Becking T."/>
            <person name="Chebbi M.A."/>
            <person name="Giraud I."/>
            <person name="Moumen B."/>
            <person name="Laverre T."/>
            <person name="Caubet Y."/>
            <person name="Peccoud J."/>
            <person name="Gilbert C."/>
            <person name="Cordaux R."/>
        </authorList>
    </citation>
    <scope>NUCLEOTIDE SEQUENCE [LARGE SCALE GENOMIC DNA]</scope>
    <source>
        <strain evidence="2">ANa2</strain>
        <tissue evidence="2">Whole body excluding digestive tract and cuticle</tissue>
    </source>
</reference>
<gene>
    <name evidence="2" type="ORF">Anas_00729</name>
</gene>
<dbReference type="Proteomes" id="UP000326759">
    <property type="component" value="Unassembled WGS sequence"/>
</dbReference>
<sequence length="358" mass="40056">MTNGEKIPLPLRWKTFVRQNRRHSLPQLHYPPITKTFIRERRQNQRLLTNEERKRKLARFMKQKYLEFRRNLEDSNEETGKESSKPKSSLRTNSFQLPSRQTLIRRPIFSPSLLESSTTESNGKHSPVTVAIQSTSNLSSLNMAKKLRSADEAPSSSRSAGIRPASQPFIPLTRPLVSPLTTSEAQASQRASESATHKVLEERLGPSAPPTFDPSIVVDFFSLLQATRQSQGLKRSKPTQGVGRALARTSNTSNHPSPQLLIQPESSEDGAVKVVRRKLTQEPITVSSFTDNTKSEHVNKRAQYLQLPSNIGENSTMGIELSLYIAVPNREKENGSESILEKKEVASEFGPHSNGNDP</sequence>
<keyword evidence="3" id="KW-1185">Reference proteome</keyword>
<dbReference type="EMBL" id="SEYY01000935">
    <property type="protein sequence ID" value="KAB7506221.1"/>
    <property type="molecule type" value="Genomic_DNA"/>
</dbReference>
<feature type="compositionally biased region" description="Basic and acidic residues" evidence="1">
    <location>
        <begin position="71"/>
        <end position="85"/>
    </location>
</feature>
<organism evidence="2 3">
    <name type="scientific">Armadillidium nasatum</name>
    <dbReference type="NCBI Taxonomy" id="96803"/>
    <lineage>
        <taxon>Eukaryota</taxon>
        <taxon>Metazoa</taxon>
        <taxon>Ecdysozoa</taxon>
        <taxon>Arthropoda</taxon>
        <taxon>Crustacea</taxon>
        <taxon>Multicrustacea</taxon>
        <taxon>Malacostraca</taxon>
        <taxon>Eumalacostraca</taxon>
        <taxon>Peracarida</taxon>
        <taxon>Isopoda</taxon>
        <taxon>Oniscidea</taxon>
        <taxon>Crinocheta</taxon>
        <taxon>Armadillidiidae</taxon>
        <taxon>Armadillidium</taxon>
    </lineage>
</organism>
<evidence type="ECO:0000256" key="1">
    <source>
        <dbReference type="SAM" id="MobiDB-lite"/>
    </source>
</evidence>
<accession>A0A5N5TIA4</accession>
<name>A0A5N5TIA4_9CRUS</name>
<feature type="region of interest" description="Disordered" evidence="1">
    <location>
        <begin position="71"/>
        <end position="97"/>
    </location>
</feature>
<feature type="compositionally biased region" description="Polar residues" evidence="1">
    <location>
        <begin position="86"/>
        <end position="97"/>
    </location>
</feature>
<feature type="region of interest" description="Disordered" evidence="1">
    <location>
        <begin position="331"/>
        <end position="358"/>
    </location>
</feature>
<proteinExistence type="predicted"/>
<dbReference type="OrthoDB" id="6428908at2759"/>